<accession>A0A8J7C441</accession>
<organism evidence="2 3">
    <name type="scientific">Iningainema tapete BLCC-T55</name>
    <dbReference type="NCBI Taxonomy" id="2748662"/>
    <lineage>
        <taxon>Bacteria</taxon>
        <taxon>Bacillati</taxon>
        <taxon>Cyanobacteriota</taxon>
        <taxon>Cyanophyceae</taxon>
        <taxon>Nostocales</taxon>
        <taxon>Scytonemataceae</taxon>
        <taxon>Iningainema tapete</taxon>
    </lineage>
</organism>
<evidence type="ECO:0000313" key="2">
    <source>
        <dbReference type="EMBL" id="MBD2770909.1"/>
    </source>
</evidence>
<evidence type="ECO:0000256" key="1">
    <source>
        <dbReference type="SAM" id="MobiDB-lite"/>
    </source>
</evidence>
<sequence>MQIEQTEVIIPTPDGQMPAFLYTQAEGDTPSSPSASSASLRFFNH</sequence>
<dbReference type="RefSeq" id="WP_190825187.1">
    <property type="nucleotide sequence ID" value="NZ_CAWPPI010000009.1"/>
</dbReference>
<comment type="caution">
    <text evidence="2">The sequence shown here is derived from an EMBL/GenBank/DDBJ whole genome shotgun (WGS) entry which is preliminary data.</text>
</comment>
<dbReference type="EMBL" id="JACXAE010000009">
    <property type="protein sequence ID" value="MBD2770909.1"/>
    <property type="molecule type" value="Genomic_DNA"/>
</dbReference>
<proteinExistence type="predicted"/>
<reference evidence="2" key="1">
    <citation type="submission" date="2020-09" db="EMBL/GenBank/DDBJ databases">
        <title>Iningainema tapete sp. nov. (Scytonemataceae, Cyanobacteria) from greenhouses in central Florida (USA) produces two types of nodularin with biosynthetic potential for microcystin-LR and anabaenopeptins.</title>
        <authorList>
            <person name="Berthold D.E."/>
            <person name="Lefler F.W."/>
            <person name="Huang I.-S."/>
            <person name="Abdulla H."/>
            <person name="Zimba P.V."/>
            <person name="Laughinghouse H.D. IV."/>
        </authorList>
    </citation>
    <scope>NUCLEOTIDE SEQUENCE</scope>
    <source>
        <strain evidence="2">BLCCT55</strain>
    </source>
</reference>
<feature type="region of interest" description="Disordered" evidence="1">
    <location>
        <begin position="24"/>
        <end position="45"/>
    </location>
</feature>
<gene>
    <name evidence="2" type="ORF">ICL16_01915</name>
</gene>
<name>A0A8J7C441_9CYAN</name>
<evidence type="ECO:0000313" key="3">
    <source>
        <dbReference type="Proteomes" id="UP000629098"/>
    </source>
</evidence>
<dbReference type="Proteomes" id="UP000629098">
    <property type="component" value="Unassembled WGS sequence"/>
</dbReference>
<feature type="compositionally biased region" description="Low complexity" evidence="1">
    <location>
        <begin position="30"/>
        <end position="39"/>
    </location>
</feature>
<protein>
    <submittedName>
        <fullName evidence="2">Uncharacterized protein</fullName>
    </submittedName>
</protein>
<keyword evidence="3" id="KW-1185">Reference proteome</keyword>
<dbReference type="AlphaFoldDB" id="A0A8J7C441"/>